<comment type="similarity">
    <text evidence="3">Belongs to the ustYa family.</text>
</comment>
<accession>A0AAD7X7C1</accession>
<organism evidence="5 6">
    <name type="scientific">Trametes cubensis</name>
    <dbReference type="NCBI Taxonomy" id="1111947"/>
    <lineage>
        <taxon>Eukaryota</taxon>
        <taxon>Fungi</taxon>
        <taxon>Dikarya</taxon>
        <taxon>Basidiomycota</taxon>
        <taxon>Agaricomycotina</taxon>
        <taxon>Agaricomycetes</taxon>
        <taxon>Polyporales</taxon>
        <taxon>Polyporaceae</taxon>
        <taxon>Trametes</taxon>
    </lineage>
</organism>
<keyword evidence="6" id="KW-1185">Reference proteome</keyword>
<dbReference type="Pfam" id="PF11807">
    <property type="entry name" value="UstYa"/>
    <property type="match status" value="1"/>
</dbReference>
<proteinExistence type="inferred from homology"/>
<dbReference type="InterPro" id="IPR021765">
    <property type="entry name" value="UstYa-like"/>
</dbReference>
<evidence type="ECO:0000256" key="2">
    <source>
        <dbReference type="ARBA" id="ARBA00023002"/>
    </source>
</evidence>
<dbReference type="EMBL" id="JAPEVG010000353">
    <property type="protein sequence ID" value="KAJ8464099.1"/>
    <property type="molecule type" value="Genomic_DNA"/>
</dbReference>
<evidence type="ECO:0000313" key="5">
    <source>
        <dbReference type="EMBL" id="KAJ8464099.1"/>
    </source>
</evidence>
<dbReference type="PANTHER" id="PTHR33365">
    <property type="entry name" value="YALI0B05434P"/>
    <property type="match status" value="1"/>
</dbReference>
<dbReference type="AlphaFoldDB" id="A0AAD7X7C1"/>
<evidence type="ECO:0000256" key="4">
    <source>
        <dbReference type="SAM" id="Phobius"/>
    </source>
</evidence>
<name>A0AAD7X7C1_9APHY</name>
<dbReference type="PANTHER" id="PTHR33365:SF11">
    <property type="entry name" value="TAT PATHWAY SIGNAL SEQUENCE"/>
    <property type="match status" value="1"/>
</dbReference>
<feature type="transmembrane region" description="Helical" evidence="4">
    <location>
        <begin position="6"/>
        <end position="24"/>
    </location>
</feature>
<keyword evidence="4" id="KW-0812">Transmembrane</keyword>
<protein>
    <submittedName>
        <fullName evidence="5">Uncharacterized protein</fullName>
    </submittedName>
</protein>
<evidence type="ECO:0000256" key="1">
    <source>
        <dbReference type="ARBA" id="ARBA00004685"/>
    </source>
</evidence>
<dbReference type="GO" id="GO:0043386">
    <property type="term" value="P:mycotoxin biosynthetic process"/>
    <property type="evidence" value="ECO:0007669"/>
    <property type="project" value="InterPro"/>
</dbReference>
<keyword evidence="4" id="KW-0472">Membrane</keyword>
<dbReference type="GO" id="GO:0016491">
    <property type="term" value="F:oxidoreductase activity"/>
    <property type="evidence" value="ECO:0007669"/>
    <property type="project" value="UniProtKB-KW"/>
</dbReference>
<keyword evidence="4" id="KW-1133">Transmembrane helix</keyword>
<dbReference type="Proteomes" id="UP001215151">
    <property type="component" value="Unassembled WGS sequence"/>
</dbReference>
<evidence type="ECO:0000313" key="6">
    <source>
        <dbReference type="Proteomes" id="UP001215151"/>
    </source>
</evidence>
<comment type="pathway">
    <text evidence="1">Mycotoxin biosynthesis.</text>
</comment>
<reference evidence="5" key="1">
    <citation type="submission" date="2022-11" db="EMBL/GenBank/DDBJ databases">
        <title>Genome Sequence of Cubamyces cubensis.</title>
        <authorList>
            <person name="Buettner E."/>
        </authorList>
    </citation>
    <scope>NUCLEOTIDE SEQUENCE</scope>
    <source>
        <strain evidence="5">MPL-01</strain>
    </source>
</reference>
<gene>
    <name evidence="5" type="ORF">ONZ51_g9828</name>
</gene>
<sequence>MLSSRVAYPLLAVFVALNIYLNLLQLRVTRRVARTRPPPPEKYTFIDDDYTPRLPLPDARRGVKFVIEDSVRYGLWEDIVTEEEWRWTATAGDGNVHLGPNSRFFVVGITHQLHCMRSYRQALAQEQPLSAHQVSHLTHCLNFLRMSTLCAADTTLEPPDALTRNYTQERAGGEHQCLDWPAFYEEMKKNFLDWNAHQHGLTKEVHTH</sequence>
<evidence type="ECO:0000256" key="3">
    <source>
        <dbReference type="ARBA" id="ARBA00035112"/>
    </source>
</evidence>
<comment type="caution">
    <text evidence="5">The sequence shown here is derived from an EMBL/GenBank/DDBJ whole genome shotgun (WGS) entry which is preliminary data.</text>
</comment>
<keyword evidence="2" id="KW-0560">Oxidoreductase</keyword>